<sequence>MENNPCERLVKYVTNFKNSMKSLKVLDSSASKVVSLAVDYMKDSQYYLEKGDCITGLVTISYAEGLLDALRMMQAIEWKWSRSGDTVVFAAGSFDILHPGHIEFLKWASSLGNKLVVIVSRDSNYRRFKGFNPIFSEDERVKLVESIRYVYRAFIGSDKDIFDSVINVKPSIIALGYDQPQPEYIISELKSRGIDDVVVVRIPKKIGEYSSSMIKSKICSEWCAQQYEYV</sequence>
<feature type="domain" description="Cytidyltransferase-like" evidence="3">
    <location>
        <begin position="90"/>
        <end position="216"/>
    </location>
</feature>
<evidence type="ECO:0000256" key="2">
    <source>
        <dbReference type="ARBA" id="ARBA00022695"/>
    </source>
</evidence>
<evidence type="ECO:0000313" key="5">
    <source>
        <dbReference type="EMBL" id="HGM07229.1"/>
    </source>
</evidence>
<evidence type="ECO:0000256" key="1">
    <source>
        <dbReference type="ARBA" id="ARBA00022679"/>
    </source>
</evidence>
<protein>
    <submittedName>
        <fullName evidence="5">DUF357 domain-containing protein</fullName>
    </submittedName>
</protein>
<dbReference type="PANTHER" id="PTHR43793">
    <property type="entry name" value="FAD SYNTHASE"/>
    <property type="match status" value="1"/>
</dbReference>
<gene>
    <name evidence="5" type="ORF">ENU31_02295</name>
</gene>
<dbReference type="EMBL" id="DTCA01000075">
    <property type="protein sequence ID" value="HGM07229.1"/>
    <property type="molecule type" value="Genomic_DNA"/>
</dbReference>
<accession>A0A7C4H247</accession>
<dbReference type="InterPro" id="IPR023140">
    <property type="entry name" value="DUF357"/>
</dbReference>
<dbReference type="NCBIfam" id="TIGR00125">
    <property type="entry name" value="cyt_tran_rel"/>
    <property type="match status" value="1"/>
</dbReference>
<proteinExistence type="predicted"/>
<dbReference type="Gene3D" id="3.40.50.620">
    <property type="entry name" value="HUPs"/>
    <property type="match status" value="1"/>
</dbReference>
<dbReference type="AlphaFoldDB" id="A0A7C4H247"/>
<dbReference type="InterPro" id="IPR050385">
    <property type="entry name" value="Archaeal_FAD_synthase"/>
</dbReference>
<dbReference type="SUPFAM" id="SSF158372">
    <property type="entry name" value="AF1782-like"/>
    <property type="match status" value="1"/>
</dbReference>
<dbReference type="Pfam" id="PF04010">
    <property type="entry name" value="DUF357"/>
    <property type="match status" value="1"/>
</dbReference>
<name>A0A7C4H247_9CREN</name>
<organism evidence="5">
    <name type="scientific">Ignisphaera aggregans</name>
    <dbReference type="NCBI Taxonomy" id="334771"/>
    <lineage>
        <taxon>Archaea</taxon>
        <taxon>Thermoproteota</taxon>
        <taxon>Thermoprotei</taxon>
        <taxon>Desulfurococcales</taxon>
        <taxon>Desulfurococcaceae</taxon>
        <taxon>Ignisphaera</taxon>
    </lineage>
</organism>
<keyword evidence="2" id="KW-0548">Nucleotidyltransferase</keyword>
<dbReference type="InterPro" id="IPR014729">
    <property type="entry name" value="Rossmann-like_a/b/a_fold"/>
</dbReference>
<dbReference type="InterPro" id="IPR036809">
    <property type="entry name" value="AF1782-like_sf"/>
</dbReference>
<reference evidence="5" key="1">
    <citation type="journal article" date="2020" name="mSystems">
        <title>Genome- and Community-Level Interaction Insights into Carbon Utilization and Element Cycling Functions of Hydrothermarchaeota in Hydrothermal Sediment.</title>
        <authorList>
            <person name="Zhou Z."/>
            <person name="Liu Y."/>
            <person name="Xu W."/>
            <person name="Pan J."/>
            <person name="Luo Z.H."/>
            <person name="Li M."/>
        </authorList>
    </citation>
    <scope>NUCLEOTIDE SEQUENCE [LARGE SCALE GENOMIC DNA]</scope>
    <source>
        <strain evidence="5">SpSt-658</strain>
    </source>
</reference>
<dbReference type="Gene3D" id="1.20.1270.90">
    <property type="entry name" value="AF1782-like"/>
    <property type="match status" value="1"/>
</dbReference>
<dbReference type="GO" id="GO:0016779">
    <property type="term" value="F:nucleotidyltransferase activity"/>
    <property type="evidence" value="ECO:0007669"/>
    <property type="project" value="UniProtKB-KW"/>
</dbReference>
<comment type="caution">
    <text evidence="5">The sequence shown here is derived from an EMBL/GenBank/DDBJ whole genome shotgun (WGS) entry which is preliminary data.</text>
</comment>
<dbReference type="SUPFAM" id="SSF52374">
    <property type="entry name" value="Nucleotidylyl transferase"/>
    <property type="match status" value="1"/>
</dbReference>
<evidence type="ECO:0000259" key="4">
    <source>
        <dbReference type="Pfam" id="PF04010"/>
    </source>
</evidence>
<dbReference type="Pfam" id="PF01467">
    <property type="entry name" value="CTP_transf_like"/>
    <property type="match status" value="1"/>
</dbReference>
<dbReference type="InterPro" id="IPR004821">
    <property type="entry name" value="Cyt_trans-like"/>
</dbReference>
<evidence type="ECO:0000259" key="3">
    <source>
        <dbReference type="Pfam" id="PF01467"/>
    </source>
</evidence>
<keyword evidence="1" id="KW-0808">Transferase</keyword>
<dbReference type="PANTHER" id="PTHR43793:SF1">
    <property type="entry name" value="FAD SYNTHASE"/>
    <property type="match status" value="1"/>
</dbReference>
<feature type="domain" description="DUF357" evidence="4">
    <location>
        <begin position="11"/>
        <end position="74"/>
    </location>
</feature>